<proteinExistence type="predicted"/>
<feature type="compositionally biased region" description="Polar residues" evidence="2">
    <location>
        <begin position="131"/>
        <end position="146"/>
    </location>
</feature>
<dbReference type="CDD" id="cd19757">
    <property type="entry name" value="Bbox1"/>
    <property type="match status" value="1"/>
</dbReference>
<dbReference type="EMBL" id="CAKLCB010000367">
    <property type="protein sequence ID" value="CAH0520628.1"/>
    <property type="molecule type" value="Genomic_DNA"/>
</dbReference>
<reference evidence="4 5" key="1">
    <citation type="submission" date="2021-11" db="EMBL/GenBank/DDBJ databases">
        <authorList>
            <person name="Islam A."/>
            <person name="Islam S."/>
            <person name="Flora M.S."/>
            <person name="Rahman M."/>
            <person name="Ziaur R.M."/>
            <person name="Epstein J.H."/>
            <person name="Hassan M."/>
            <person name="Klassen M."/>
            <person name="Woodard K."/>
            <person name="Webb A."/>
            <person name="Webby R.J."/>
            <person name="El Zowalaty M.E."/>
        </authorList>
    </citation>
    <scope>NUCLEOTIDE SEQUENCE [LARGE SCALE GENOMIC DNA]</scope>
    <source>
        <strain evidence="4">Pbs1</strain>
    </source>
</reference>
<keyword evidence="5" id="KW-1185">Reference proteome</keyword>
<organism evidence="4 5">
    <name type="scientific">Peronospora belbahrii</name>
    <dbReference type="NCBI Taxonomy" id="622444"/>
    <lineage>
        <taxon>Eukaryota</taxon>
        <taxon>Sar</taxon>
        <taxon>Stramenopiles</taxon>
        <taxon>Oomycota</taxon>
        <taxon>Peronosporomycetes</taxon>
        <taxon>Peronosporales</taxon>
        <taxon>Peronosporaceae</taxon>
        <taxon>Peronospora</taxon>
    </lineage>
</organism>
<dbReference type="PROSITE" id="PS00028">
    <property type="entry name" value="ZINC_FINGER_C2H2_1"/>
    <property type="match status" value="1"/>
</dbReference>
<comment type="caution">
    <text evidence="4">The sequence shown here is derived from an EMBL/GenBank/DDBJ whole genome shotgun (WGS) entry which is preliminary data.</text>
</comment>
<feature type="domain" description="B box-type" evidence="3">
    <location>
        <begin position="237"/>
        <end position="283"/>
    </location>
</feature>
<sequence length="772" mass="85201">MHVGLPVSMTSGDVPLVSPPHQVVEEFSVSDLCSMSSKFLLSTSQAAPHSTTDTTPNGSPASLLVTSFIHQNAQQVLQCQESVEIPQITSYDRSIKNEASSYIQSDTGGKETPILIDSDDSTAQIEGYSGNWDTTNETIETGQKSTQKNRRTMEQKNTDKMWFDVLPIVLQNIKMYDREQIRQLMLPRCVQCKRSNIEQKASTRCKQKGCIVLDCPMCLACWNSYHGSVGARKHCRQHSAACPLCQLDLIAYWCAECDLKFCRKCFEHIHSVFATKHHRKIATEDAPGTCLATSHWSHGFRDAIVNMIASRKQTTKDNIDGSSIGAKRKRKIEAIVIDDDDEEEENTVTQSVQPNLTPTGGTTDRVINSCGFAASQQNGSSVGAKTGFTRSSEAYFQPLQDFSVNTYCLASLSQTSMNEPISRPQKPTATISIPRASVLQQTSSGYSTARASGVQQTSSVFSTSPAPNGANTVNIGTSVGGMQWDASNFQYGASLQRGSSGNTTYVTSVTGNGMMQLAHSSTPTVVDTTSVSCSTPSAISMDLANTFNVNDFLPVGGAVFPENALIDSLVDRYHEVNQNVIAMELQSEQYSKQIAIATCQGPFNARPLVTLLSKLEPVLNAARKRRDQLLIAIIIQSNDIMSSVRLLRLAELGDVPQVPIISHRKCLQISNQINQHRKNLVGLYQQLNDTLKHSSAISSSWENRLIQTTNAGIQMNETNINKLKKARKVEFVRIVQFSFSIREALKHAFQRVVEIQRQHLQQQQQRQFQPSR</sequence>
<evidence type="ECO:0000256" key="2">
    <source>
        <dbReference type="SAM" id="MobiDB-lite"/>
    </source>
</evidence>
<name>A0ABN8DBA1_9STRA</name>
<accession>A0ABN8DBA1</accession>
<dbReference type="PROSITE" id="PS50119">
    <property type="entry name" value="ZF_BBOX"/>
    <property type="match status" value="1"/>
</dbReference>
<keyword evidence="1" id="KW-0479">Metal-binding</keyword>
<feature type="region of interest" description="Disordered" evidence="2">
    <location>
        <begin position="128"/>
        <end position="150"/>
    </location>
</feature>
<evidence type="ECO:0000259" key="3">
    <source>
        <dbReference type="PROSITE" id="PS50119"/>
    </source>
</evidence>
<dbReference type="Proteomes" id="UP001158986">
    <property type="component" value="Unassembled WGS sequence"/>
</dbReference>
<protein>
    <recommendedName>
        <fullName evidence="3">B box-type domain-containing protein</fullName>
    </recommendedName>
</protein>
<evidence type="ECO:0000256" key="1">
    <source>
        <dbReference type="PROSITE-ProRule" id="PRU00024"/>
    </source>
</evidence>
<keyword evidence="1" id="KW-0862">Zinc</keyword>
<keyword evidence="1" id="KW-0863">Zinc-finger</keyword>
<evidence type="ECO:0000313" key="4">
    <source>
        <dbReference type="EMBL" id="CAH0520628.1"/>
    </source>
</evidence>
<evidence type="ECO:0000313" key="5">
    <source>
        <dbReference type="Proteomes" id="UP001158986"/>
    </source>
</evidence>
<gene>
    <name evidence="4" type="ORF">PBS001_LOCUS7100</name>
</gene>
<dbReference type="InterPro" id="IPR000315">
    <property type="entry name" value="Znf_B-box"/>
</dbReference>
<dbReference type="InterPro" id="IPR013087">
    <property type="entry name" value="Znf_C2H2_type"/>
</dbReference>